<dbReference type="AlphaFoldDB" id="A0A6N8SB76"/>
<comment type="caution">
    <text evidence="1">The sequence shown here is derived from an EMBL/GenBank/DDBJ whole genome shotgun (WGS) entry which is preliminary data.</text>
</comment>
<name>A0A6N8SB76_9HYPH</name>
<dbReference type="EMBL" id="WUMK01000005">
    <property type="protein sequence ID" value="MXN46315.1"/>
    <property type="molecule type" value="Genomic_DNA"/>
</dbReference>
<gene>
    <name evidence="1" type="ORF">GR138_14055</name>
</gene>
<evidence type="ECO:0000313" key="1">
    <source>
        <dbReference type="EMBL" id="MXN46315.1"/>
    </source>
</evidence>
<keyword evidence="2" id="KW-1185">Reference proteome</keyword>
<sequence>MRMRVCWRRSPMDNKDRLILALAALLRAERETRGALISALEEDSISRETLLAMLSDPIPIVTQEDIKFAERFALSKHLPLERKG</sequence>
<accession>A0A6N8SB76</accession>
<protein>
    <submittedName>
        <fullName evidence="1">Uncharacterized protein</fullName>
    </submittedName>
</protein>
<reference evidence="1 2" key="1">
    <citation type="submission" date="2019-12" db="EMBL/GenBank/DDBJ databases">
        <title>Shinella kummerowiae sp. nov., a symbiotic bacterium isolated from root nodules of the herbal legume Kummerowia stipulacea.</title>
        <authorList>
            <person name="Gao J."/>
        </authorList>
    </citation>
    <scope>NUCLEOTIDE SEQUENCE [LARGE SCALE GENOMIC DNA]</scope>
    <source>
        <strain evidence="1 2">CCBAU 25048</strain>
    </source>
</reference>
<proteinExistence type="predicted"/>
<dbReference type="OrthoDB" id="8421409at2"/>
<evidence type="ECO:0000313" key="2">
    <source>
        <dbReference type="Proteomes" id="UP000435802"/>
    </source>
</evidence>
<dbReference type="Proteomes" id="UP000435802">
    <property type="component" value="Unassembled WGS sequence"/>
</dbReference>
<organism evidence="1 2">
    <name type="scientific">Shinella kummerowiae</name>
    <dbReference type="NCBI Taxonomy" id="417745"/>
    <lineage>
        <taxon>Bacteria</taxon>
        <taxon>Pseudomonadati</taxon>
        <taxon>Pseudomonadota</taxon>
        <taxon>Alphaproteobacteria</taxon>
        <taxon>Hyphomicrobiales</taxon>
        <taxon>Rhizobiaceae</taxon>
        <taxon>Shinella</taxon>
    </lineage>
</organism>